<keyword evidence="1" id="KW-0479">Metal-binding</keyword>
<keyword evidence="1" id="KW-0863">Zinc-finger</keyword>
<dbReference type="InterPro" id="IPR054722">
    <property type="entry name" value="PolX-like_BBD"/>
</dbReference>
<accession>A0A1V9YKD1</accession>
<sequence length="455" mass="50118">MSSINAVDAKFDAFNGENYATWNGYMRAVLLSRSAWAFTNIMATPSFGNDNDRAEFMRGNNIALGLMLLHMKPEYHHVIAGTDFAWEAWIQLRLLYGTQSRVGRTFLKKQLFSLKMQEGHNVMTHCNEALNIQAQLTSMGAAMAEDVAICILQSLPKSYEGIVNLLEMSDGDLTTALVVRALANEAMKRSGGAVKKEDTRAYAINQVPTCDHCGKRGHTSAKCWSRRREERSKRANNAEYDGVPIAFAASSSGASSIAKNPCGWAVDSGATNHVCCNKQQFTSLEEGLHGKIRVADGNEAPILGVGTVHETMILPSGHELRIQIDNVLFVPSMEKNLFSVPQVNQKGHYITQFEANVVSIKDRRTQDVVAVGDYADGLFWLRTKTIGKTALSVGRSGADMYMWHARLGHTPPDVINSMAKHNVVRDLVVFAPTETMRTPNSHVEAHPEAVRIAPL</sequence>
<dbReference type="GO" id="GO:0008270">
    <property type="term" value="F:zinc ion binding"/>
    <property type="evidence" value="ECO:0007669"/>
    <property type="project" value="UniProtKB-KW"/>
</dbReference>
<keyword evidence="1" id="KW-0862">Zinc</keyword>
<dbReference type="STRING" id="1202772.A0A1V9YKD1"/>
<dbReference type="AlphaFoldDB" id="A0A1V9YKD1"/>
<dbReference type="Proteomes" id="UP000243579">
    <property type="component" value="Unassembled WGS sequence"/>
</dbReference>
<evidence type="ECO:0000256" key="1">
    <source>
        <dbReference type="PROSITE-ProRule" id="PRU00047"/>
    </source>
</evidence>
<keyword evidence="4" id="KW-1185">Reference proteome</keyword>
<dbReference type="OrthoDB" id="124542at2759"/>
<reference evidence="3 4" key="1">
    <citation type="journal article" date="2014" name="Genome Biol. Evol.">
        <title>The secreted proteins of Achlya hypogyna and Thraustotheca clavata identify the ancestral oomycete secretome and reveal gene acquisitions by horizontal gene transfer.</title>
        <authorList>
            <person name="Misner I."/>
            <person name="Blouin N."/>
            <person name="Leonard G."/>
            <person name="Richards T.A."/>
            <person name="Lane C.E."/>
        </authorList>
    </citation>
    <scope>NUCLEOTIDE SEQUENCE [LARGE SCALE GENOMIC DNA]</scope>
    <source>
        <strain evidence="3 4">ATCC 48635</strain>
    </source>
</reference>
<proteinExistence type="predicted"/>
<protein>
    <recommendedName>
        <fullName evidence="2">CCHC-type domain-containing protein</fullName>
    </recommendedName>
</protein>
<comment type="caution">
    <text evidence="3">The sequence shown here is derived from an EMBL/GenBank/DDBJ whole genome shotgun (WGS) entry which is preliminary data.</text>
</comment>
<dbReference type="PROSITE" id="PS50158">
    <property type="entry name" value="ZF_CCHC"/>
    <property type="match status" value="1"/>
</dbReference>
<gene>
    <name evidence="3" type="ORF">ACHHYP_10912</name>
</gene>
<name>A0A1V9YKD1_ACHHY</name>
<dbReference type="PANTHER" id="PTHR47592">
    <property type="entry name" value="PBF68 PROTEIN"/>
    <property type="match status" value="1"/>
</dbReference>
<dbReference type="GO" id="GO:0003676">
    <property type="term" value="F:nucleic acid binding"/>
    <property type="evidence" value="ECO:0007669"/>
    <property type="project" value="InterPro"/>
</dbReference>
<dbReference type="PANTHER" id="PTHR47592:SF27">
    <property type="entry name" value="OS08G0421700 PROTEIN"/>
    <property type="match status" value="1"/>
</dbReference>
<dbReference type="Pfam" id="PF22936">
    <property type="entry name" value="Pol_BBD"/>
    <property type="match status" value="1"/>
</dbReference>
<evidence type="ECO:0000259" key="2">
    <source>
        <dbReference type="PROSITE" id="PS50158"/>
    </source>
</evidence>
<dbReference type="Pfam" id="PF14223">
    <property type="entry name" value="Retrotran_gag_2"/>
    <property type="match status" value="1"/>
</dbReference>
<dbReference type="EMBL" id="JNBR01001527">
    <property type="protein sequence ID" value="OQR86157.1"/>
    <property type="molecule type" value="Genomic_DNA"/>
</dbReference>
<evidence type="ECO:0000313" key="3">
    <source>
        <dbReference type="EMBL" id="OQR86157.1"/>
    </source>
</evidence>
<evidence type="ECO:0000313" key="4">
    <source>
        <dbReference type="Proteomes" id="UP000243579"/>
    </source>
</evidence>
<organism evidence="3 4">
    <name type="scientific">Achlya hypogyna</name>
    <name type="common">Oomycete</name>
    <name type="synonym">Protoachlya hypogyna</name>
    <dbReference type="NCBI Taxonomy" id="1202772"/>
    <lineage>
        <taxon>Eukaryota</taxon>
        <taxon>Sar</taxon>
        <taxon>Stramenopiles</taxon>
        <taxon>Oomycota</taxon>
        <taxon>Saprolegniomycetes</taxon>
        <taxon>Saprolegniales</taxon>
        <taxon>Achlyaceae</taxon>
        <taxon>Achlya</taxon>
    </lineage>
</organism>
<feature type="domain" description="CCHC-type" evidence="2">
    <location>
        <begin position="210"/>
        <end position="223"/>
    </location>
</feature>
<dbReference type="InterPro" id="IPR001878">
    <property type="entry name" value="Znf_CCHC"/>
</dbReference>